<feature type="region of interest" description="Disordered" evidence="1">
    <location>
        <begin position="87"/>
        <end position="190"/>
    </location>
</feature>
<keyword evidence="2" id="KW-0472">Membrane</keyword>
<name>A0AAV2FDW9_9ROSI</name>
<proteinExistence type="predicted"/>
<feature type="compositionally biased region" description="Basic and acidic residues" evidence="1">
    <location>
        <begin position="149"/>
        <end position="163"/>
    </location>
</feature>
<evidence type="ECO:0000256" key="2">
    <source>
        <dbReference type="SAM" id="Phobius"/>
    </source>
</evidence>
<evidence type="ECO:0000256" key="1">
    <source>
        <dbReference type="SAM" id="MobiDB-lite"/>
    </source>
</evidence>
<evidence type="ECO:0000313" key="4">
    <source>
        <dbReference type="Proteomes" id="UP001497516"/>
    </source>
</evidence>
<feature type="compositionally biased region" description="Acidic residues" evidence="1">
    <location>
        <begin position="123"/>
        <end position="148"/>
    </location>
</feature>
<sequence>MSMKQSPVGSRTKNSKGFKVKHVLQAFLLLVVSVWLIYQLKHSYDKKAALDENGLGGLPTEETEEEQEILFRLGRKDLIRPIVSSTETVNGNGVKGEMDEDMDEVKGDEIDEEGTHGGGNGGGDDEVDGRDQDRTDEEEPEEVEDLIDVDDRERDERTEDGKGDSNGGDHISISITGDDDEGKDMGRSRV</sequence>
<dbReference type="Proteomes" id="UP001497516">
    <property type="component" value="Chromosome 6"/>
</dbReference>
<protein>
    <submittedName>
        <fullName evidence="3">Uncharacterized protein</fullName>
    </submittedName>
</protein>
<feature type="transmembrane region" description="Helical" evidence="2">
    <location>
        <begin position="20"/>
        <end position="38"/>
    </location>
</feature>
<gene>
    <name evidence="3" type="ORF">LTRI10_LOCUS36065</name>
</gene>
<dbReference type="AlphaFoldDB" id="A0AAV2FDW9"/>
<evidence type="ECO:0000313" key="3">
    <source>
        <dbReference type="EMBL" id="CAL1395645.1"/>
    </source>
</evidence>
<organism evidence="3 4">
    <name type="scientific">Linum trigynum</name>
    <dbReference type="NCBI Taxonomy" id="586398"/>
    <lineage>
        <taxon>Eukaryota</taxon>
        <taxon>Viridiplantae</taxon>
        <taxon>Streptophyta</taxon>
        <taxon>Embryophyta</taxon>
        <taxon>Tracheophyta</taxon>
        <taxon>Spermatophyta</taxon>
        <taxon>Magnoliopsida</taxon>
        <taxon>eudicotyledons</taxon>
        <taxon>Gunneridae</taxon>
        <taxon>Pentapetalae</taxon>
        <taxon>rosids</taxon>
        <taxon>fabids</taxon>
        <taxon>Malpighiales</taxon>
        <taxon>Linaceae</taxon>
        <taxon>Linum</taxon>
    </lineage>
</organism>
<dbReference type="EMBL" id="OZ034819">
    <property type="protein sequence ID" value="CAL1395645.1"/>
    <property type="molecule type" value="Genomic_DNA"/>
</dbReference>
<accession>A0AAV2FDW9</accession>
<keyword evidence="2" id="KW-1133">Transmembrane helix</keyword>
<dbReference type="PANTHER" id="PTHR33700:SF25">
    <property type="entry name" value="TRANSMEMBRANE PROTEIN"/>
    <property type="match status" value="1"/>
</dbReference>
<dbReference type="PANTHER" id="PTHR33700">
    <property type="entry name" value="MYB-LIKE PROTEIN X"/>
    <property type="match status" value="1"/>
</dbReference>
<keyword evidence="2" id="KW-0812">Transmembrane</keyword>
<reference evidence="3 4" key="1">
    <citation type="submission" date="2024-04" db="EMBL/GenBank/DDBJ databases">
        <authorList>
            <person name="Fracassetti M."/>
        </authorList>
    </citation>
    <scope>NUCLEOTIDE SEQUENCE [LARGE SCALE GENOMIC DNA]</scope>
</reference>
<keyword evidence="4" id="KW-1185">Reference proteome</keyword>